<gene>
    <name evidence="2" type="ORF">ACFFIC_02215</name>
</gene>
<proteinExistence type="predicted"/>
<accession>A0ABV6IL78</accession>
<feature type="signal peptide" evidence="1">
    <location>
        <begin position="1"/>
        <end position="20"/>
    </location>
</feature>
<protein>
    <recommendedName>
        <fullName evidence="4">DUF732 domain-containing protein</fullName>
    </recommendedName>
</protein>
<sequence>MRRSATFALATLLLATPAAGQSGTSAPEISPDVLERQLMRQLSQMDDATLIIGAGFGVSAPRCGWRDEAWGQDVTRLTMSVLTNSGYSTSDAARFSNAVERRTMDEVALAGREKFCADAAKLPAHAENLRLWDSAVATLRDVDRRRAQGR</sequence>
<reference evidence="2 3" key="1">
    <citation type="submission" date="2024-09" db="EMBL/GenBank/DDBJ databases">
        <authorList>
            <person name="Sun Q."/>
            <person name="Mori K."/>
        </authorList>
    </citation>
    <scope>NUCLEOTIDE SEQUENCE [LARGE SCALE GENOMIC DNA]</scope>
    <source>
        <strain evidence="2 3">CCM 7468</strain>
    </source>
</reference>
<evidence type="ECO:0000313" key="2">
    <source>
        <dbReference type="EMBL" id="MFC0384363.1"/>
    </source>
</evidence>
<evidence type="ECO:0000256" key="1">
    <source>
        <dbReference type="SAM" id="SignalP"/>
    </source>
</evidence>
<dbReference type="Proteomes" id="UP001589789">
    <property type="component" value="Unassembled WGS sequence"/>
</dbReference>
<organism evidence="2 3">
    <name type="scientific">Muricoccus vinaceus</name>
    <dbReference type="NCBI Taxonomy" id="424704"/>
    <lineage>
        <taxon>Bacteria</taxon>
        <taxon>Pseudomonadati</taxon>
        <taxon>Pseudomonadota</taxon>
        <taxon>Alphaproteobacteria</taxon>
        <taxon>Acetobacterales</taxon>
        <taxon>Roseomonadaceae</taxon>
        <taxon>Muricoccus</taxon>
    </lineage>
</organism>
<keyword evidence="3" id="KW-1185">Reference proteome</keyword>
<keyword evidence="1" id="KW-0732">Signal</keyword>
<evidence type="ECO:0008006" key="4">
    <source>
        <dbReference type="Google" id="ProtNLM"/>
    </source>
</evidence>
<dbReference type="EMBL" id="JBHLVZ010000002">
    <property type="protein sequence ID" value="MFC0384363.1"/>
    <property type="molecule type" value="Genomic_DNA"/>
</dbReference>
<feature type="chain" id="PRO_5045965832" description="DUF732 domain-containing protein" evidence="1">
    <location>
        <begin position="21"/>
        <end position="150"/>
    </location>
</feature>
<name>A0ABV6IL78_9PROT</name>
<comment type="caution">
    <text evidence="2">The sequence shown here is derived from an EMBL/GenBank/DDBJ whole genome shotgun (WGS) entry which is preliminary data.</text>
</comment>
<evidence type="ECO:0000313" key="3">
    <source>
        <dbReference type="Proteomes" id="UP001589789"/>
    </source>
</evidence>
<dbReference type="RefSeq" id="WP_377048414.1">
    <property type="nucleotide sequence ID" value="NZ_JBHLVZ010000002.1"/>
</dbReference>